<evidence type="ECO:0000313" key="7">
    <source>
        <dbReference type="Proteomes" id="UP000593562"/>
    </source>
</evidence>
<evidence type="ECO:0000256" key="4">
    <source>
        <dbReference type="SAM" id="MobiDB-lite"/>
    </source>
</evidence>
<sequence length="439" mass="50113">MKLFSWMHNKLNGKPGITKSNTVPVTGGMKPEAREEFSDWPHGLLAIGTFGNNEIKEKDPSSLDDLHDFTSEEVGKLQKELTKLLSRKLKSDIEKEVTANLPLDRFLNCPSSLEVDRRIRNAICSDAEDKEEENIERTISVILGRCRDISADNKKRAIGKKSISFLLKKMFVCRGGFAAQPSLRDTFQESRMEKLLRTLLHKKIDSQNYPSMKKYLEDKPSQKKQNEEEIQEKNNEECKWVKTDSESFQTSLRTGRGTLRLFQFAVFGIRFRLNFFFLESVIANFMRNENRQHQLKGGLVEKDGTLDPAINFCLDSLNCVYFLLYCDAEKLLVSLRDGRKLLGILRSFDQFANAVLEGACERVIVGELYCDIPLGLYVIRGENVVLIGELVCYIIFFYSRKSLFLHYTCAVKISFAFDSLGFGERGTSGPHDLCISARN</sequence>
<keyword evidence="2" id="KW-0341">Growth regulation</keyword>
<dbReference type="GO" id="GO:0000956">
    <property type="term" value="P:nuclear-transcribed mRNA catabolic process"/>
    <property type="evidence" value="ECO:0007669"/>
    <property type="project" value="InterPro"/>
</dbReference>
<protein>
    <recommendedName>
        <fullName evidence="5">Sm domain-containing protein</fullName>
    </recommendedName>
</protein>
<comment type="subcellular location">
    <subcellularLocation>
        <location evidence="1">Cytoplasm</location>
        <location evidence="1">P-body</location>
    </subcellularLocation>
</comment>
<dbReference type="Pfam" id="PF01423">
    <property type="entry name" value="LSM"/>
    <property type="match status" value="1"/>
</dbReference>
<gene>
    <name evidence="6" type="ORF">HS088_TW08G00387</name>
</gene>
<dbReference type="InterPro" id="IPR034104">
    <property type="entry name" value="Lsm1"/>
</dbReference>
<evidence type="ECO:0000313" key="6">
    <source>
        <dbReference type="EMBL" id="KAF5743799.1"/>
    </source>
</evidence>
<dbReference type="GO" id="GO:0009630">
    <property type="term" value="P:gravitropism"/>
    <property type="evidence" value="ECO:0007669"/>
    <property type="project" value="InterPro"/>
</dbReference>
<keyword evidence="7" id="KW-1185">Reference proteome</keyword>
<dbReference type="Proteomes" id="UP000593562">
    <property type="component" value="Unassembled WGS sequence"/>
</dbReference>
<dbReference type="InterPro" id="IPR010920">
    <property type="entry name" value="LSM_dom_sf"/>
</dbReference>
<reference evidence="6 7" key="1">
    <citation type="journal article" date="2020" name="Nat. Commun.">
        <title>Genome of Tripterygium wilfordii and identification of cytochrome P450 involved in triptolide biosynthesis.</title>
        <authorList>
            <person name="Tu L."/>
            <person name="Su P."/>
            <person name="Zhang Z."/>
            <person name="Gao L."/>
            <person name="Wang J."/>
            <person name="Hu T."/>
            <person name="Zhou J."/>
            <person name="Zhang Y."/>
            <person name="Zhao Y."/>
            <person name="Liu Y."/>
            <person name="Song Y."/>
            <person name="Tong Y."/>
            <person name="Lu Y."/>
            <person name="Yang J."/>
            <person name="Xu C."/>
            <person name="Jia M."/>
            <person name="Peters R.J."/>
            <person name="Huang L."/>
            <person name="Gao W."/>
        </authorList>
    </citation>
    <scope>NUCLEOTIDE SEQUENCE [LARGE SCALE GENOMIC DNA]</scope>
    <source>
        <strain evidence="7">cv. XIE 37</strain>
        <tissue evidence="6">Leaf</tissue>
    </source>
</reference>
<dbReference type="EMBL" id="JAAARO010000008">
    <property type="protein sequence ID" value="KAF5743799.1"/>
    <property type="molecule type" value="Genomic_DNA"/>
</dbReference>
<evidence type="ECO:0000259" key="5">
    <source>
        <dbReference type="SMART" id="SM00651"/>
    </source>
</evidence>
<dbReference type="AlphaFoldDB" id="A0A7J7DC07"/>
<accession>A0A7J7DC07</accession>
<dbReference type="GO" id="GO:0000932">
    <property type="term" value="C:P-body"/>
    <property type="evidence" value="ECO:0007669"/>
    <property type="project" value="UniProtKB-SubCell"/>
</dbReference>
<evidence type="ECO:0000256" key="1">
    <source>
        <dbReference type="ARBA" id="ARBA00004201"/>
    </source>
</evidence>
<feature type="compositionally biased region" description="Basic and acidic residues" evidence="4">
    <location>
        <begin position="214"/>
        <end position="232"/>
    </location>
</feature>
<dbReference type="PANTHER" id="PTHR34045">
    <property type="entry name" value="OS03G0406300 PROTEIN"/>
    <property type="match status" value="1"/>
</dbReference>
<name>A0A7J7DC07_TRIWF</name>
<dbReference type="InterPro" id="IPR001163">
    <property type="entry name" value="Sm_dom_euk/arc"/>
</dbReference>
<organism evidence="6 7">
    <name type="scientific">Tripterygium wilfordii</name>
    <name type="common">Thunder God vine</name>
    <dbReference type="NCBI Taxonomy" id="458696"/>
    <lineage>
        <taxon>Eukaryota</taxon>
        <taxon>Viridiplantae</taxon>
        <taxon>Streptophyta</taxon>
        <taxon>Embryophyta</taxon>
        <taxon>Tracheophyta</taxon>
        <taxon>Spermatophyta</taxon>
        <taxon>Magnoliopsida</taxon>
        <taxon>eudicotyledons</taxon>
        <taxon>Gunneridae</taxon>
        <taxon>Pentapetalae</taxon>
        <taxon>rosids</taxon>
        <taxon>fabids</taxon>
        <taxon>Celastrales</taxon>
        <taxon>Celastraceae</taxon>
        <taxon>Tripterygium</taxon>
    </lineage>
</organism>
<feature type="region of interest" description="Disordered" evidence="4">
    <location>
        <begin position="211"/>
        <end position="232"/>
    </location>
</feature>
<dbReference type="SUPFAM" id="SSF50182">
    <property type="entry name" value="Sm-like ribonucleoproteins"/>
    <property type="match status" value="1"/>
</dbReference>
<dbReference type="SMART" id="SM00651">
    <property type="entry name" value="Sm"/>
    <property type="match status" value="1"/>
</dbReference>
<comment type="similarity">
    <text evidence="3">Belongs to the LAZY family.</text>
</comment>
<evidence type="ECO:0000256" key="2">
    <source>
        <dbReference type="ARBA" id="ARBA00022604"/>
    </source>
</evidence>
<dbReference type="InParanoid" id="A0A7J7DC07"/>
<dbReference type="Gene3D" id="2.30.30.100">
    <property type="match status" value="1"/>
</dbReference>
<dbReference type="InterPro" id="IPR044683">
    <property type="entry name" value="LAZY"/>
</dbReference>
<comment type="caution">
    <text evidence="6">The sequence shown here is derived from an EMBL/GenBank/DDBJ whole genome shotgun (WGS) entry which is preliminary data.</text>
</comment>
<feature type="domain" description="Sm" evidence="5">
    <location>
        <begin position="321"/>
        <end position="389"/>
    </location>
</feature>
<dbReference type="GO" id="GO:0040008">
    <property type="term" value="P:regulation of growth"/>
    <property type="evidence" value="ECO:0007669"/>
    <property type="project" value="InterPro"/>
</dbReference>
<proteinExistence type="inferred from homology"/>
<evidence type="ECO:0000256" key="3">
    <source>
        <dbReference type="ARBA" id="ARBA00024198"/>
    </source>
</evidence>
<dbReference type="CDD" id="cd01728">
    <property type="entry name" value="LSm1"/>
    <property type="match status" value="1"/>
</dbReference>
<dbReference type="FunCoup" id="A0A7J7DC07">
    <property type="interactions" value="989"/>
</dbReference>
<dbReference type="PANTHER" id="PTHR34045:SF3">
    <property type="entry name" value="PROTEIN LAZY 4"/>
    <property type="match status" value="1"/>
</dbReference>